<reference evidence="5 6" key="1">
    <citation type="journal article" date="2017" name="Curr. Biol.">
        <title>Genome architecture and evolution of a unichromosomal asexual nematode.</title>
        <authorList>
            <person name="Fradin H."/>
            <person name="Zegar C."/>
            <person name="Gutwein M."/>
            <person name="Lucas J."/>
            <person name="Kovtun M."/>
            <person name="Corcoran D."/>
            <person name="Baugh L.R."/>
            <person name="Kiontke K."/>
            <person name="Gunsalus K."/>
            <person name="Fitch D.H."/>
            <person name="Piano F."/>
        </authorList>
    </citation>
    <scope>NUCLEOTIDE SEQUENCE [LARGE SCALE GENOMIC DNA]</scope>
    <source>
        <strain evidence="5">PF1309</strain>
    </source>
</reference>
<evidence type="ECO:0000313" key="5">
    <source>
        <dbReference type="EMBL" id="PAV84358.1"/>
    </source>
</evidence>
<evidence type="ECO:0000259" key="4">
    <source>
        <dbReference type="Pfam" id="PF08840"/>
    </source>
</evidence>
<dbReference type="InterPro" id="IPR006862">
    <property type="entry name" value="Thio_Ohase/aa_AcTrfase"/>
</dbReference>
<comment type="similarity">
    <text evidence="1">Belongs to the C/M/P thioester hydrolase family.</text>
</comment>
<dbReference type="Pfam" id="PF08840">
    <property type="entry name" value="BAAT_C"/>
    <property type="match status" value="1"/>
</dbReference>
<sequence>MRLIIEPKDSLLHEDVKIVAEDLEPNANYLFVMKMLHHVGTFYAKGVYNSGATGVIDLHVNQPIRGSYSGSNPQALFQVQQRTDNVRPGQYCTTSPPEPYIYELEIRDAVGEVVWTEKDIIKRWKHPAVTRTEIEVDEIRGTLFKPPGDGPFPSIIDISGTGGGLNEHKGAALASRGFCVFSLAFFQYKDLIKEMKHLDINYFKKAIKWFVSLPFTSDRIGYQGVSFGGLLVHILAANCPEIIAVSSINGSIVLDSVLSLKDGDKKFPCGITDYKKVYYLNGHMCYDKAVKEIKFTSEAEIALENTAKDCAFRYTCALDDLSTPTVFVTNYYRERLKKLGRYVEVDMASGGHLMDPPCFPIHCTVYSKLIDSMQAYGGEPSLHGYSQYLVWERTIKFFKKFLGEPPEMPDYRQDMKANSSTSSKI</sequence>
<dbReference type="PIRSF" id="PIRSF016521">
    <property type="entry name" value="Acyl-CoA_hydro"/>
    <property type="match status" value="1"/>
</dbReference>
<accession>A0A2A2LE46</accession>
<dbReference type="GO" id="GO:0047617">
    <property type="term" value="F:fatty acyl-CoA hydrolase activity"/>
    <property type="evidence" value="ECO:0007669"/>
    <property type="project" value="TreeGrafter"/>
</dbReference>
<dbReference type="InterPro" id="IPR016662">
    <property type="entry name" value="Acyl-CoA_thioEstase_long-chain"/>
</dbReference>
<dbReference type="SUPFAM" id="SSF53474">
    <property type="entry name" value="alpha/beta-Hydrolases"/>
    <property type="match status" value="1"/>
</dbReference>
<dbReference type="STRING" id="2018661.A0A2A2LE46"/>
<keyword evidence="6" id="KW-1185">Reference proteome</keyword>
<organism evidence="5 6">
    <name type="scientific">Diploscapter pachys</name>
    <dbReference type="NCBI Taxonomy" id="2018661"/>
    <lineage>
        <taxon>Eukaryota</taxon>
        <taxon>Metazoa</taxon>
        <taxon>Ecdysozoa</taxon>
        <taxon>Nematoda</taxon>
        <taxon>Chromadorea</taxon>
        <taxon>Rhabditida</taxon>
        <taxon>Rhabditina</taxon>
        <taxon>Rhabditomorpha</taxon>
        <taxon>Rhabditoidea</taxon>
        <taxon>Rhabditidae</taxon>
        <taxon>Diploscapter</taxon>
    </lineage>
</organism>
<evidence type="ECO:0000256" key="2">
    <source>
        <dbReference type="PIRSR" id="PIRSR016521-1"/>
    </source>
</evidence>
<comment type="caution">
    <text evidence="5">The sequence shown here is derived from an EMBL/GenBank/DDBJ whole genome shotgun (WGS) entry which is preliminary data.</text>
</comment>
<evidence type="ECO:0000259" key="3">
    <source>
        <dbReference type="Pfam" id="PF04775"/>
    </source>
</evidence>
<dbReference type="InterPro" id="IPR042490">
    <property type="entry name" value="Thio_Ohase/BAAT_N"/>
</dbReference>
<dbReference type="InterPro" id="IPR029058">
    <property type="entry name" value="AB_hydrolase_fold"/>
</dbReference>
<feature type="active site" description="Charge relay system" evidence="2">
    <location>
        <position position="226"/>
    </location>
</feature>
<feature type="active site" description="Charge relay system" evidence="2">
    <location>
        <position position="320"/>
    </location>
</feature>
<gene>
    <name evidence="5" type="ORF">WR25_20813</name>
</gene>
<dbReference type="InterPro" id="IPR014940">
    <property type="entry name" value="BAAT_C"/>
</dbReference>
<dbReference type="GO" id="GO:0006631">
    <property type="term" value="P:fatty acid metabolic process"/>
    <property type="evidence" value="ECO:0007669"/>
    <property type="project" value="TreeGrafter"/>
</dbReference>
<dbReference type="Pfam" id="PF04775">
    <property type="entry name" value="Bile_Hydr_Trans"/>
    <property type="match status" value="1"/>
</dbReference>
<evidence type="ECO:0000256" key="1">
    <source>
        <dbReference type="ARBA" id="ARBA00006538"/>
    </source>
</evidence>
<dbReference type="PANTHER" id="PTHR10824">
    <property type="entry name" value="ACYL-COENZYME A THIOESTERASE-RELATED"/>
    <property type="match status" value="1"/>
</dbReference>
<feature type="active site" description="Charge relay system" evidence="2">
    <location>
        <position position="352"/>
    </location>
</feature>
<protein>
    <recommendedName>
        <fullName evidence="7">BAAT/Acyl-CoA thioester hydrolase C-terminal domain-containing protein</fullName>
    </recommendedName>
</protein>
<dbReference type="PANTHER" id="PTHR10824:SF4">
    <property type="entry name" value="ACYL-COENZYME A THIOESTERASE 1-LIKE"/>
    <property type="match status" value="1"/>
</dbReference>
<name>A0A2A2LE46_9BILA</name>
<dbReference type="Gene3D" id="2.60.40.2240">
    <property type="entry name" value="Acyl-CoA thioester hydrolase/BAAT N-terminal domain"/>
    <property type="match status" value="1"/>
</dbReference>
<feature type="domain" description="Acyl-CoA thioester hydrolase/bile acid-CoA amino acid N-acetyltransferase" evidence="3">
    <location>
        <begin position="14"/>
        <end position="135"/>
    </location>
</feature>
<feature type="domain" description="BAAT/Acyl-CoA thioester hydrolase C-terminal" evidence="4">
    <location>
        <begin position="199"/>
        <end position="403"/>
    </location>
</feature>
<dbReference type="OrthoDB" id="6347013at2759"/>
<dbReference type="Proteomes" id="UP000218231">
    <property type="component" value="Unassembled WGS sequence"/>
</dbReference>
<evidence type="ECO:0000313" key="6">
    <source>
        <dbReference type="Proteomes" id="UP000218231"/>
    </source>
</evidence>
<dbReference type="AlphaFoldDB" id="A0A2A2LE46"/>
<evidence type="ECO:0008006" key="7">
    <source>
        <dbReference type="Google" id="ProtNLM"/>
    </source>
</evidence>
<dbReference type="Gene3D" id="3.40.50.1820">
    <property type="entry name" value="alpha/beta hydrolase"/>
    <property type="match status" value="1"/>
</dbReference>
<dbReference type="GO" id="GO:0006637">
    <property type="term" value="P:acyl-CoA metabolic process"/>
    <property type="evidence" value="ECO:0007669"/>
    <property type="project" value="InterPro"/>
</dbReference>
<proteinExistence type="inferred from homology"/>
<dbReference type="EMBL" id="LIAE01006862">
    <property type="protein sequence ID" value="PAV84358.1"/>
    <property type="molecule type" value="Genomic_DNA"/>
</dbReference>